<feature type="transmembrane region" description="Helical" evidence="2">
    <location>
        <begin position="388"/>
        <end position="415"/>
    </location>
</feature>
<gene>
    <name evidence="3" type="ORF">EDD28_0865</name>
</gene>
<dbReference type="OrthoDB" id="3322395at2"/>
<comment type="caution">
    <text evidence="3">The sequence shown here is derived from an EMBL/GenBank/DDBJ whole genome shotgun (WGS) entry which is preliminary data.</text>
</comment>
<sequence length="479" mass="50317">MPDSPPGSSAPWRAVAAELRALVVLLGRILLRHGLPLLGIGALGLTASFWMQQLAVVVSRADALLGLLVFALVPAISFGTVAWMMLHLGRPAPSLDHTRGRIAVLGSALLVYLLIYEQSGQLREERRSYLWETVYEAIWSGDTDATSRIPDLLSVPTLTVVAVAFGLRMLGSRLVQRLEERPGTSRGLVTLLRLLVGYAEIVWIVLAVLSLFNAWDNLATWWDSRVVVHAVTQWWAGLALPDLPALVGSIASVVGTLVAALTRGVLVPLVWLVLASLLYGVRFGDVTAVPTYLARLTASAGNRLGGVGRRVLRRDVAVDPAALERSWRRLTEPEGRWDALGGALGLVLARGPVAVLVYCVVFLALSQVDLLLWELVGLAFANRPMSEWALIVPTAGALATLLPMVLAVATAAAGADLALRNAGLSSPLRRGISHGTDGAGTTATGGAAGGSLDPTGADAPGIGATSAVGAAQPSTGNDQ</sequence>
<feature type="region of interest" description="Disordered" evidence="1">
    <location>
        <begin position="433"/>
        <end position="479"/>
    </location>
</feature>
<dbReference type="Proteomes" id="UP000275356">
    <property type="component" value="Unassembled WGS sequence"/>
</dbReference>
<feature type="compositionally biased region" description="Low complexity" evidence="1">
    <location>
        <begin position="435"/>
        <end position="445"/>
    </location>
</feature>
<dbReference type="AlphaFoldDB" id="A0A3N2D917"/>
<evidence type="ECO:0000256" key="2">
    <source>
        <dbReference type="SAM" id="Phobius"/>
    </source>
</evidence>
<name>A0A3N2D917_9MICO</name>
<feature type="transmembrane region" description="Helical" evidence="2">
    <location>
        <begin position="355"/>
        <end position="376"/>
    </location>
</feature>
<organism evidence="3 4">
    <name type="scientific">Salana multivorans</name>
    <dbReference type="NCBI Taxonomy" id="120377"/>
    <lineage>
        <taxon>Bacteria</taxon>
        <taxon>Bacillati</taxon>
        <taxon>Actinomycetota</taxon>
        <taxon>Actinomycetes</taxon>
        <taxon>Micrococcales</taxon>
        <taxon>Beutenbergiaceae</taxon>
        <taxon>Salana</taxon>
    </lineage>
</organism>
<feature type="transmembrane region" description="Helical" evidence="2">
    <location>
        <begin position="265"/>
        <end position="283"/>
    </location>
</feature>
<dbReference type="RefSeq" id="WP_123738486.1">
    <property type="nucleotide sequence ID" value="NZ_RKHQ01000001.1"/>
</dbReference>
<keyword evidence="2" id="KW-0812">Transmembrane</keyword>
<accession>A0A3N2D917</accession>
<keyword evidence="2" id="KW-1133">Transmembrane helix</keyword>
<evidence type="ECO:0000313" key="4">
    <source>
        <dbReference type="Proteomes" id="UP000275356"/>
    </source>
</evidence>
<keyword evidence="2" id="KW-0472">Membrane</keyword>
<evidence type="ECO:0000313" key="3">
    <source>
        <dbReference type="EMBL" id="ROR96283.1"/>
    </source>
</evidence>
<evidence type="ECO:0000256" key="1">
    <source>
        <dbReference type="SAM" id="MobiDB-lite"/>
    </source>
</evidence>
<feature type="transmembrane region" description="Helical" evidence="2">
    <location>
        <begin position="191"/>
        <end position="215"/>
    </location>
</feature>
<feature type="transmembrane region" description="Helical" evidence="2">
    <location>
        <begin position="152"/>
        <end position="170"/>
    </location>
</feature>
<feature type="transmembrane region" description="Helical" evidence="2">
    <location>
        <begin position="38"/>
        <end position="58"/>
    </location>
</feature>
<feature type="transmembrane region" description="Helical" evidence="2">
    <location>
        <begin position="64"/>
        <end position="86"/>
    </location>
</feature>
<protein>
    <submittedName>
        <fullName evidence="3">Uncharacterized protein</fullName>
    </submittedName>
</protein>
<dbReference type="EMBL" id="RKHQ01000001">
    <property type="protein sequence ID" value="ROR96283.1"/>
    <property type="molecule type" value="Genomic_DNA"/>
</dbReference>
<reference evidence="3 4" key="1">
    <citation type="submission" date="2018-11" db="EMBL/GenBank/DDBJ databases">
        <title>Sequencing the genomes of 1000 actinobacteria strains.</title>
        <authorList>
            <person name="Klenk H.-P."/>
        </authorList>
    </citation>
    <scope>NUCLEOTIDE SEQUENCE [LARGE SCALE GENOMIC DNA]</scope>
    <source>
        <strain evidence="3 4">DSM 13521</strain>
    </source>
</reference>
<proteinExistence type="predicted"/>
<keyword evidence="4" id="KW-1185">Reference proteome</keyword>